<dbReference type="GO" id="GO:0009279">
    <property type="term" value="C:cell outer membrane"/>
    <property type="evidence" value="ECO:0007669"/>
    <property type="project" value="UniProtKB-SubCell"/>
</dbReference>
<dbReference type="RefSeq" id="WP_223303659.1">
    <property type="nucleotide sequence ID" value="NZ_JQED01000045.1"/>
</dbReference>
<sequence precursor="true">MKDRSMFKSKLSHLSLCVLTALTSQVAFAAEETEIKEEEIERISIVGSNIKGSTMTSVLPVTELSAEDIIATGALDGDELLRSIPQIGAVGFTGTRGGNTGTNAARGDVGSVNLRSIGEGNTLVLLNGRRMVNHPITQTNFGVPVTSVNSNTLPVSGLSRVEVLRDGAGALYGSDAVAGVVNYVTKEEYQGGNFKVRYGAEQGTDRNDFTLSGNKGFEFNNSQTFFMISANYAKKTGIQASENDFSSNQDLRSRAPVEFAGDTDFDNRSTLEAYADLHYIGLPSSIDDYIIRPTSYINDAGEQQSAGSCGGGALASGGGVMGDVCLDAAGSHNRALRPNRNEERTLVPDIDRLNLFTNLSHEFNNGVEFYNESTYYRSKTKRQWEQSAILSNGTFDVPAHSYYNPFGPVNFADGRVNPNRLAGLDPSVVPVEGLGYNLRIRPTDVGPRQVEVESTSYRFLNGLRGTYDDWDWDTGVLYSEAKTDDNMSNRISSPLLLAQLSLDTADAYNPFTGVNPDNPASIIDATPNPQASINPFLTTAQRSAKTSLTMVDFKASNPFMFELPGGEAGLAFGLEYRKETLDEDNSSNFDGSEPFVEGNADPVNLSSLQGSSVRLDVSGERKVFSAYVELALPLLADLPAVHSLDVQLAARYEDFSDIGNITRPKMAVSWFPVEMLQFRGAVSKGFRAPNLIQLNSPGATLTTGVDDYAENSLDDNGNVVVNADTLADGGSGNGNYNLSTSGNKDLEAEESENISVGLTLQLMDNLTFTYDWWEIETTGTVGVLSDENISRLDLIARGEGSTNPDVIRGPIDAENPLGEIVQINRRYENLNTRTITGYDIAVNYNLDTSIGDFDLTLNGARTLKFDQEAGGDASIIVEAGADPEVLGTAVGDIVGTNSIPEWQATASLKWKSTDALWGAGVFVKYVGEVANTSVSKTVDSVTTFYTSKAQTRANSYITRYDFMGYEGVSLSFGINNIFDQEPPLADTTFGYDGSLHSSRGRYFYTSANFSF</sequence>
<dbReference type="InterPro" id="IPR036942">
    <property type="entry name" value="Beta-barrel_TonB_sf"/>
</dbReference>
<evidence type="ECO:0000313" key="16">
    <source>
        <dbReference type="Proteomes" id="UP000029843"/>
    </source>
</evidence>
<feature type="short sequence motif" description="TonB C-terminal box" evidence="10">
    <location>
        <begin position="994"/>
        <end position="1011"/>
    </location>
</feature>
<dbReference type="PROSITE" id="PS52016">
    <property type="entry name" value="TONB_DEPENDENT_REC_3"/>
    <property type="match status" value="1"/>
</dbReference>
<dbReference type="Pfam" id="PF00593">
    <property type="entry name" value="TonB_dep_Rec_b-barrel"/>
    <property type="match status" value="1"/>
</dbReference>
<feature type="chain" id="PRO_5001948926" evidence="12">
    <location>
        <begin position="30"/>
        <end position="1011"/>
    </location>
</feature>
<comment type="similarity">
    <text evidence="9 11">Belongs to the TonB-dependent receptor family.</text>
</comment>
<accession>A0A099KGF3</accession>
<evidence type="ECO:0000256" key="6">
    <source>
        <dbReference type="ARBA" id="ARBA00023077"/>
    </source>
</evidence>
<evidence type="ECO:0000313" key="15">
    <source>
        <dbReference type="EMBL" id="KGJ88648.1"/>
    </source>
</evidence>
<organism evidence="15 16">
    <name type="scientific">Colwellia psychrerythraea</name>
    <name type="common">Vibrio psychroerythus</name>
    <dbReference type="NCBI Taxonomy" id="28229"/>
    <lineage>
        <taxon>Bacteria</taxon>
        <taxon>Pseudomonadati</taxon>
        <taxon>Pseudomonadota</taxon>
        <taxon>Gammaproteobacteria</taxon>
        <taxon>Alteromonadales</taxon>
        <taxon>Colwelliaceae</taxon>
        <taxon>Colwellia</taxon>
    </lineage>
</organism>
<dbReference type="Pfam" id="PF07715">
    <property type="entry name" value="Plug"/>
    <property type="match status" value="1"/>
</dbReference>
<dbReference type="PANTHER" id="PTHR47234">
    <property type="match status" value="1"/>
</dbReference>
<evidence type="ECO:0000256" key="10">
    <source>
        <dbReference type="PROSITE-ProRule" id="PRU10144"/>
    </source>
</evidence>
<feature type="domain" description="TonB-dependent receptor-like beta-barrel" evidence="13">
    <location>
        <begin position="452"/>
        <end position="977"/>
    </location>
</feature>
<keyword evidence="15" id="KW-0675">Receptor</keyword>
<dbReference type="InterPro" id="IPR037066">
    <property type="entry name" value="Plug_dom_sf"/>
</dbReference>
<keyword evidence="5 12" id="KW-0732">Signal</keyword>
<keyword evidence="2 9" id="KW-0813">Transport</keyword>
<dbReference type="SUPFAM" id="SSF56935">
    <property type="entry name" value="Porins"/>
    <property type="match status" value="1"/>
</dbReference>
<dbReference type="PROSITE" id="PS01156">
    <property type="entry name" value="TONB_DEPENDENT_REC_2"/>
    <property type="match status" value="1"/>
</dbReference>
<evidence type="ECO:0000256" key="4">
    <source>
        <dbReference type="ARBA" id="ARBA00022692"/>
    </source>
</evidence>
<evidence type="ECO:0000256" key="5">
    <source>
        <dbReference type="ARBA" id="ARBA00022729"/>
    </source>
</evidence>
<dbReference type="Gene3D" id="2.40.170.20">
    <property type="entry name" value="TonB-dependent receptor, beta-barrel domain"/>
    <property type="match status" value="1"/>
</dbReference>
<name>A0A099KGF3_COLPS</name>
<keyword evidence="3 9" id="KW-1134">Transmembrane beta strand</keyword>
<evidence type="ECO:0000256" key="9">
    <source>
        <dbReference type="PROSITE-ProRule" id="PRU01360"/>
    </source>
</evidence>
<dbReference type="Proteomes" id="UP000029843">
    <property type="component" value="Unassembled WGS sequence"/>
</dbReference>
<protein>
    <submittedName>
        <fullName evidence="15">TonB-dependent receptor plug</fullName>
    </submittedName>
</protein>
<dbReference type="InterPro" id="IPR012910">
    <property type="entry name" value="Plug_dom"/>
</dbReference>
<dbReference type="EMBL" id="JQED01000045">
    <property type="protein sequence ID" value="KGJ88648.1"/>
    <property type="molecule type" value="Genomic_DNA"/>
</dbReference>
<reference evidence="15 16" key="1">
    <citation type="submission" date="2014-08" db="EMBL/GenBank/DDBJ databases">
        <title>Genomic and Phenotypic Diversity of Colwellia psychrerythraea strains from Disparate Marine Basins.</title>
        <authorList>
            <person name="Techtmann S.M."/>
            <person name="Stelling S.C."/>
            <person name="Utturkar S.M."/>
            <person name="Alshibli N."/>
            <person name="Harris A."/>
            <person name="Brown S.D."/>
            <person name="Hazen T.C."/>
        </authorList>
    </citation>
    <scope>NUCLEOTIDE SEQUENCE [LARGE SCALE GENOMIC DNA]</scope>
    <source>
        <strain evidence="15 16">ND2E</strain>
    </source>
</reference>
<evidence type="ECO:0000256" key="2">
    <source>
        <dbReference type="ARBA" id="ARBA00022448"/>
    </source>
</evidence>
<evidence type="ECO:0000256" key="7">
    <source>
        <dbReference type="ARBA" id="ARBA00023136"/>
    </source>
</evidence>
<keyword evidence="6 11" id="KW-0798">TonB box</keyword>
<evidence type="ECO:0000256" key="3">
    <source>
        <dbReference type="ARBA" id="ARBA00022452"/>
    </source>
</evidence>
<evidence type="ECO:0000256" key="12">
    <source>
        <dbReference type="SAM" id="SignalP"/>
    </source>
</evidence>
<keyword evidence="8 9" id="KW-0998">Cell outer membrane</keyword>
<evidence type="ECO:0000256" key="1">
    <source>
        <dbReference type="ARBA" id="ARBA00004571"/>
    </source>
</evidence>
<evidence type="ECO:0000259" key="14">
    <source>
        <dbReference type="Pfam" id="PF07715"/>
    </source>
</evidence>
<evidence type="ECO:0000259" key="13">
    <source>
        <dbReference type="Pfam" id="PF00593"/>
    </source>
</evidence>
<evidence type="ECO:0000256" key="8">
    <source>
        <dbReference type="ARBA" id="ARBA00023237"/>
    </source>
</evidence>
<feature type="signal peptide" evidence="12">
    <location>
        <begin position="1"/>
        <end position="29"/>
    </location>
</feature>
<keyword evidence="7 9" id="KW-0472">Membrane</keyword>
<gene>
    <name evidence="15" type="ORF">ND2E_3946</name>
</gene>
<dbReference type="AlphaFoldDB" id="A0A099KGF3"/>
<dbReference type="PANTHER" id="PTHR47234:SF2">
    <property type="entry name" value="TONB-DEPENDENT RECEPTOR"/>
    <property type="match status" value="1"/>
</dbReference>
<dbReference type="InterPro" id="IPR000531">
    <property type="entry name" value="Beta-barrel_TonB"/>
</dbReference>
<comment type="subcellular location">
    <subcellularLocation>
        <location evidence="1 9">Cell outer membrane</location>
        <topology evidence="1 9">Multi-pass membrane protein</topology>
    </subcellularLocation>
</comment>
<proteinExistence type="inferred from homology"/>
<feature type="domain" description="TonB-dependent receptor plug" evidence="14">
    <location>
        <begin position="58"/>
        <end position="180"/>
    </location>
</feature>
<keyword evidence="4 9" id="KW-0812">Transmembrane</keyword>
<dbReference type="Gene3D" id="2.170.130.10">
    <property type="entry name" value="TonB-dependent receptor, plug domain"/>
    <property type="match status" value="1"/>
</dbReference>
<comment type="caution">
    <text evidence="15">The sequence shown here is derived from an EMBL/GenBank/DDBJ whole genome shotgun (WGS) entry which is preliminary data.</text>
</comment>
<dbReference type="InterPro" id="IPR010917">
    <property type="entry name" value="TonB_rcpt_CS"/>
</dbReference>
<dbReference type="PATRIC" id="fig|28229.4.peg.3284"/>
<dbReference type="InterPro" id="IPR039426">
    <property type="entry name" value="TonB-dep_rcpt-like"/>
</dbReference>
<evidence type="ECO:0000256" key="11">
    <source>
        <dbReference type="RuleBase" id="RU003357"/>
    </source>
</evidence>